<dbReference type="RefSeq" id="WP_146506116.1">
    <property type="nucleotide sequence ID" value="NZ_SJPG01000001.1"/>
</dbReference>
<dbReference type="AlphaFoldDB" id="A0A5C5XPK9"/>
<dbReference type="Proteomes" id="UP000316095">
    <property type="component" value="Unassembled WGS sequence"/>
</dbReference>
<organism evidence="1 2">
    <name type="scientific">Rubinisphaera italica</name>
    <dbReference type="NCBI Taxonomy" id="2527969"/>
    <lineage>
        <taxon>Bacteria</taxon>
        <taxon>Pseudomonadati</taxon>
        <taxon>Planctomycetota</taxon>
        <taxon>Planctomycetia</taxon>
        <taxon>Planctomycetales</taxon>
        <taxon>Planctomycetaceae</taxon>
        <taxon>Rubinisphaera</taxon>
    </lineage>
</organism>
<reference evidence="1 2" key="1">
    <citation type="submission" date="2019-02" db="EMBL/GenBank/DDBJ databases">
        <title>Deep-cultivation of Planctomycetes and their phenomic and genomic characterization uncovers novel biology.</title>
        <authorList>
            <person name="Wiegand S."/>
            <person name="Jogler M."/>
            <person name="Boedeker C."/>
            <person name="Pinto D."/>
            <person name="Vollmers J."/>
            <person name="Rivas-Marin E."/>
            <person name="Kohn T."/>
            <person name="Peeters S.H."/>
            <person name="Heuer A."/>
            <person name="Rast P."/>
            <person name="Oberbeckmann S."/>
            <person name="Bunk B."/>
            <person name="Jeske O."/>
            <person name="Meyerdierks A."/>
            <person name="Storesund J.E."/>
            <person name="Kallscheuer N."/>
            <person name="Luecker S."/>
            <person name="Lage O.M."/>
            <person name="Pohl T."/>
            <person name="Merkel B.J."/>
            <person name="Hornburger P."/>
            <person name="Mueller R.-W."/>
            <person name="Bruemmer F."/>
            <person name="Labrenz M."/>
            <person name="Spormann A.M."/>
            <person name="Op Den Camp H."/>
            <person name="Overmann J."/>
            <person name="Amann R."/>
            <person name="Jetten M.S.M."/>
            <person name="Mascher T."/>
            <person name="Medema M.H."/>
            <person name="Devos D.P."/>
            <person name="Kaster A.-K."/>
            <person name="Ovreas L."/>
            <person name="Rohde M."/>
            <person name="Galperin M.Y."/>
            <person name="Jogler C."/>
        </authorList>
    </citation>
    <scope>NUCLEOTIDE SEQUENCE [LARGE SCALE GENOMIC DNA]</scope>
    <source>
        <strain evidence="1 2">Pan54</strain>
    </source>
</reference>
<dbReference type="EMBL" id="SJPG01000001">
    <property type="protein sequence ID" value="TWT64401.1"/>
    <property type="molecule type" value="Genomic_DNA"/>
</dbReference>
<evidence type="ECO:0000313" key="1">
    <source>
        <dbReference type="EMBL" id="TWT64401.1"/>
    </source>
</evidence>
<gene>
    <name evidence="1" type="ORF">Pan54_51630</name>
</gene>
<protein>
    <submittedName>
        <fullName evidence="1">Uncharacterized protein</fullName>
    </submittedName>
</protein>
<accession>A0A5C5XPK9</accession>
<comment type="caution">
    <text evidence="1">The sequence shown here is derived from an EMBL/GenBank/DDBJ whole genome shotgun (WGS) entry which is preliminary data.</text>
</comment>
<evidence type="ECO:0000313" key="2">
    <source>
        <dbReference type="Proteomes" id="UP000316095"/>
    </source>
</evidence>
<name>A0A5C5XPK9_9PLAN</name>
<sequence length="276" mass="30018">MPKAQPTILIRSEDAEHPKLSRLRRAVKVEVGDAKAVDRPWVVWATGLSRTWLIEKLDKGGQVLVMPPWMDGGFAGLPPSREVNAPDRPLMLGDESYAVSASAGIDPSPAWQGHGYFFESKVAWLVSHEPFAGAGQAWLSTAELLVASPSTRPRDAKLLTAAIVECLQARCRVKTPQATNSNAVPVDVPTDFAAEDAPYLLAAAGLPADVEVEAAAQFINRRLSVEPDTAKIERIMKHPTVTAELSQPIGQREQLARVIDSLGFRSFRLEIEENAV</sequence>
<keyword evidence="2" id="KW-1185">Reference proteome</keyword>
<proteinExistence type="predicted"/>